<protein>
    <submittedName>
        <fullName evidence="1">Uncharacterized protein</fullName>
    </submittedName>
</protein>
<accession>A0ABT2HB86</accession>
<reference evidence="1" key="1">
    <citation type="submission" date="2022-08" db="EMBL/GenBank/DDBJ databases">
        <authorList>
            <person name="Deng Y."/>
            <person name="Han X.-F."/>
            <person name="Zhang Y.-Q."/>
        </authorList>
    </citation>
    <scope>NUCLEOTIDE SEQUENCE</scope>
    <source>
        <strain evidence="1">CPCC 203386</strain>
    </source>
</reference>
<dbReference type="EMBL" id="JANLCJ010000504">
    <property type="protein sequence ID" value="MCS5737209.1"/>
    <property type="molecule type" value="Genomic_DNA"/>
</dbReference>
<evidence type="ECO:0000313" key="2">
    <source>
        <dbReference type="Proteomes" id="UP001165586"/>
    </source>
</evidence>
<feature type="non-terminal residue" evidence="1">
    <location>
        <position position="1"/>
    </location>
</feature>
<proteinExistence type="predicted"/>
<organism evidence="1 2">
    <name type="scientific">Herbiconiux daphne</name>
    <dbReference type="NCBI Taxonomy" id="2970914"/>
    <lineage>
        <taxon>Bacteria</taxon>
        <taxon>Bacillati</taxon>
        <taxon>Actinomycetota</taxon>
        <taxon>Actinomycetes</taxon>
        <taxon>Micrococcales</taxon>
        <taxon>Microbacteriaceae</taxon>
        <taxon>Herbiconiux</taxon>
    </lineage>
</organism>
<name>A0ABT2HB86_9MICO</name>
<gene>
    <name evidence="1" type="ORF">N1032_26120</name>
</gene>
<sequence length="106" mass="11481">KMVRSSITPPAKPPRPMDWSNPYAYQAKAGQLMSQAFPAATLFSGAASTVASAGQYAMADNTKQRRDALDDAFNASRQVVPTDPLTLALHKYLFKQLGADVDAKKH</sequence>
<comment type="caution">
    <text evidence="1">The sequence shown here is derived from an EMBL/GenBank/DDBJ whole genome shotgun (WGS) entry which is preliminary data.</text>
</comment>
<dbReference type="Proteomes" id="UP001165586">
    <property type="component" value="Unassembled WGS sequence"/>
</dbReference>
<evidence type="ECO:0000313" key="1">
    <source>
        <dbReference type="EMBL" id="MCS5737209.1"/>
    </source>
</evidence>
<dbReference type="RefSeq" id="WP_259543546.1">
    <property type="nucleotide sequence ID" value="NZ_JANLCJ010000504.1"/>
</dbReference>
<keyword evidence="2" id="KW-1185">Reference proteome</keyword>